<keyword evidence="6" id="KW-0472">Membrane</keyword>
<dbReference type="GO" id="GO:0016020">
    <property type="term" value="C:membrane"/>
    <property type="evidence" value="ECO:0007669"/>
    <property type="project" value="UniProtKB-SubCell"/>
</dbReference>
<evidence type="ECO:0000313" key="8">
    <source>
        <dbReference type="Proteomes" id="UP000297716"/>
    </source>
</evidence>
<protein>
    <recommendedName>
        <fullName evidence="9">Protein kinase domain-containing protein</fullName>
    </recommendedName>
</protein>
<name>A0A4Z0YY04_9PEZI</name>
<evidence type="ECO:0000256" key="5">
    <source>
        <dbReference type="ARBA" id="ARBA00023128"/>
    </source>
</evidence>
<dbReference type="AlphaFoldDB" id="A0A4Z0YY04"/>
<dbReference type="SUPFAM" id="SSF56112">
    <property type="entry name" value="Protein kinase-like (PK-like)"/>
    <property type="match status" value="1"/>
</dbReference>
<evidence type="ECO:0000256" key="1">
    <source>
        <dbReference type="ARBA" id="ARBA00004173"/>
    </source>
</evidence>
<organism evidence="7 8">
    <name type="scientific">Xylaria hypoxylon</name>
    <dbReference type="NCBI Taxonomy" id="37992"/>
    <lineage>
        <taxon>Eukaryota</taxon>
        <taxon>Fungi</taxon>
        <taxon>Dikarya</taxon>
        <taxon>Ascomycota</taxon>
        <taxon>Pezizomycotina</taxon>
        <taxon>Sordariomycetes</taxon>
        <taxon>Xylariomycetidae</taxon>
        <taxon>Xylariales</taxon>
        <taxon>Xylariaceae</taxon>
        <taxon>Xylaria</taxon>
    </lineage>
</organism>
<keyword evidence="4" id="KW-0256">Endoplasmic reticulum</keyword>
<accession>A0A4Z0YY04</accession>
<dbReference type="OrthoDB" id="1911848at2759"/>
<dbReference type="GO" id="GO:0005739">
    <property type="term" value="C:mitochondrion"/>
    <property type="evidence" value="ECO:0007669"/>
    <property type="project" value="UniProtKB-SubCell"/>
</dbReference>
<reference evidence="7 8" key="1">
    <citation type="submission" date="2019-03" db="EMBL/GenBank/DDBJ databases">
        <title>Draft genome sequence of Xylaria hypoxylon DSM 108379, a ubiquitous saprotrophic-parasitic fungi on hardwood.</title>
        <authorList>
            <person name="Buettner E."/>
            <person name="Leonhardt S."/>
            <person name="Gebauer A.M."/>
            <person name="Liers C."/>
            <person name="Hofrichter M."/>
            <person name="Kellner H."/>
        </authorList>
    </citation>
    <scope>NUCLEOTIDE SEQUENCE [LARGE SCALE GENOMIC DNA]</scope>
    <source>
        <strain evidence="7 8">DSM 108379</strain>
    </source>
</reference>
<comment type="caution">
    <text evidence="7">The sequence shown here is derived from an EMBL/GenBank/DDBJ whole genome shotgun (WGS) entry which is preliminary data.</text>
</comment>
<keyword evidence="5" id="KW-0496">Mitochondrion</keyword>
<comment type="subcellular location">
    <subcellularLocation>
        <location evidence="2">Endoplasmic reticulum</location>
    </subcellularLocation>
    <subcellularLocation>
        <location evidence="3">Membrane</location>
    </subcellularLocation>
    <subcellularLocation>
        <location evidence="1">Mitochondrion</location>
    </subcellularLocation>
</comment>
<evidence type="ECO:0000256" key="3">
    <source>
        <dbReference type="ARBA" id="ARBA00004370"/>
    </source>
</evidence>
<evidence type="ECO:0000256" key="4">
    <source>
        <dbReference type="ARBA" id="ARBA00022824"/>
    </source>
</evidence>
<sequence length="877" mass="99354">MRTFRVRNVPLEYNEEDLKNALRQAFNADERINILPMFSLVPSCRPESQTQDALLTFHPKTPTFLDAVEKDKTGMTERQIPVDGHIINIDLNFFGITQVSNRPRDGKVDIDLVFVTGLDGNAFGSWASRATGLMWPREFFRDDLPNARVLTFGYGVRVIIKSIVKCKVLDRNEFNKAILDSLKGLVFFGAPHHGLDTKDTEAYVSKIYSDEPTGDARKSLLNELQKNIPAVERELQDFKDLVGEQLKIRVISVYERKPGRRLIQTSQIPNEPSKANATGSVTWKREGDAYNPLPKENSVLGFPSSLELQLPSDSDHSNMTKFDHKDTTYQIIVEELRKVSTKSIIEGFSFESDTTETPIPRFSQLRTSLKLVIYGLRESYRVPQELEALSFNLLQNLAESQVLLELAEDILCRAIILKEEVQLVDIGMTIQDESRNLDTALKTTETLLRSDRFPSLSDVAGNFHTLLQSSIGYNTHLKTLLLEENSKISTPRYNSRSNRSGFNELLSLRCAGDITIASGTLGHLEPEWIPFESLYFPAKPESEKGHEKESWLEKVIQFFTEPESSDLKLKPRRFAALRAGNKFEKVMVEFRPCPEYTSPSELSLRRQGLISTARTILQSNLSTTTRLSIVPLRGVSFMDTGTSRSLLMIYRADALVSLDEAFEKFGVPTVKSRVWLALRYAESIAALHSACFCHGLINPSNLYLQIPASLGERSTVLQVGNMSPMVAGFDIARQVEWSSDLVDVEEPLWRIHLHPERMQRGYNKERQDSRHDAFSLGMVMVEVGFWMLFSGFKKYGSSEAEDKRQDYCIKLRKNFRGDGADNMPRDYRDIISYCLGLSDSLPGQPVNAQQSRLLSELEEPKVTRAVDALSRLYESLP</sequence>
<dbReference type="Gene3D" id="1.10.510.10">
    <property type="entry name" value="Transferase(Phosphotransferase) domain 1"/>
    <property type="match status" value="1"/>
</dbReference>
<proteinExistence type="predicted"/>
<dbReference type="InterPro" id="IPR052374">
    <property type="entry name" value="SERAC1"/>
</dbReference>
<dbReference type="Proteomes" id="UP000297716">
    <property type="component" value="Unassembled WGS sequence"/>
</dbReference>
<evidence type="ECO:0000256" key="6">
    <source>
        <dbReference type="ARBA" id="ARBA00023136"/>
    </source>
</evidence>
<evidence type="ECO:0008006" key="9">
    <source>
        <dbReference type="Google" id="ProtNLM"/>
    </source>
</evidence>
<dbReference type="InterPro" id="IPR011009">
    <property type="entry name" value="Kinase-like_dom_sf"/>
</dbReference>
<dbReference type="PANTHER" id="PTHR48182">
    <property type="entry name" value="PROTEIN SERAC1"/>
    <property type="match status" value="1"/>
</dbReference>
<evidence type="ECO:0000256" key="2">
    <source>
        <dbReference type="ARBA" id="ARBA00004240"/>
    </source>
</evidence>
<dbReference type="GO" id="GO:0005783">
    <property type="term" value="C:endoplasmic reticulum"/>
    <property type="evidence" value="ECO:0007669"/>
    <property type="project" value="UniProtKB-SubCell"/>
</dbReference>
<evidence type="ECO:0000313" key="7">
    <source>
        <dbReference type="EMBL" id="TGJ83363.1"/>
    </source>
</evidence>
<dbReference type="PANTHER" id="PTHR48182:SF2">
    <property type="entry name" value="PROTEIN SERAC1"/>
    <property type="match status" value="1"/>
</dbReference>
<dbReference type="EMBL" id="SKBN01000096">
    <property type="protein sequence ID" value="TGJ83363.1"/>
    <property type="molecule type" value="Genomic_DNA"/>
</dbReference>
<keyword evidence="8" id="KW-1185">Reference proteome</keyword>
<gene>
    <name evidence="7" type="ORF">E0Z10_g5380</name>
</gene>